<evidence type="ECO:0000256" key="3">
    <source>
        <dbReference type="ARBA" id="ARBA00022475"/>
    </source>
</evidence>
<dbReference type="STRING" id="938405.SAMN02927895_03370"/>
<accession>A0A1G6TQE0</accession>
<proteinExistence type="inferred from homology"/>
<evidence type="ECO:0000256" key="1">
    <source>
        <dbReference type="ARBA" id="ARBA00004429"/>
    </source>
</evidence>
<comment type="subcellular location">
    <subcellularLocation>
        <location evidence="1">Cell inner membrane</location>
        <topology evidence="1">Multi-pass membrane protein</topology>
    </subcellularLocation>
</comment>
<dbReference type="InterPro" id="IPR005219">
    <property type="entry name" value="PqiA-like_proteobact"/>
</dbReference>
<organism evidence="9 10">
    <name type="scientific">Belnapia rosea</name>
    <dbReference type="NCBI Taxonomy" id="938405"/>
    <lineage>
        <taxon>Bacteria</taxon>
        <taxon>Pseudomonadati</taxon>
        <taxon>Pseudomonadota</taxon>
        <taxon>Alphaproteobacteria</taxon>
        <taxon>Acetobacterales</taxon>
        <taxon>Roseomonadaceae</taxon>
        <taxon>Belnapia</taxon>
    </lineage>
</organism>
<sequence>MSLVVSAMGAADAPPGRDLRECEGCGRLVRLGPLERREEARCPRCQTVLRRHAPASLDAPLALGLAGLVLYAVTMTMPFLGLQLLGQVRSSHVETGAFSFLQDGFGVLSILVILTLVAVPLARLLLLVGVLLGLRLEAPPRRLYLAFRWHERLGPWAMLEVFLFGVLVSYTRLADLAQVEIGPAAYGLAALALAQVALNAQLDPDRVWEALEARGATATPAEAPLPAAPLIGCGCCRLVAPAEPGSSCRRCEAVLHPRKPNSVARSWALILAAVVLYIPANAFPVMDIVTFGHGGPHTILGGAWEFVESGFWPLALVVFLASVAVPLLKLIGLATMLIGIHRRSASQLVTRTRLYRIVEAIGRWSMIDIFVVSVLIALVRFGNLASISAGLGAACFAAVVVLTIFAAEAFDPRLMWDAAEEREAMAERKA</sequence>
<evidence type="ECO:0000256" key="7">
    <source>
        <dbReference type="ARBA" id="ARBA00023136"/>
    </source>
</evidence>
<keyword evidence="7 8" id="KW-0472">Membrane</keyword>
<dbReference type="PANTHER" id="PTHR30462">
    <property type="entry name" value="INTERMEMBRANE TRANSPORT PROTEIN PQIB-RELATED"/>
    <property type="match status" value="1"/>
</dbReference>
<evidence type="ECO:0000256" key="5">
    <source>
        <dbReference type="ARBA" id="ARBA00022692"/>
    </source>
</evidence>
<dbReference type="Proteomes" id="UP000198925">
    <property type="component" value="Unassembled WGS sequence"/>
</dbReference>
<dbReference type="EMBL" id="FMZX01000006">
    <property type="protein sequence ID" value="SDD31392.1"/>
    <property type="molecule type" value="Genomic_DNA"/>
</dbReference>
<evidence type="ECO:0000313" key="9">
    <source>
        <dbReference type="EMBL" id="SDD31392.1"/>
    </source>
</evidence>
<dbReference type="InterPro" id="IPR007498">
    <property type="entry name" value="PqiA-like"/>
</dbReference>
<feature type="transmembrane region" description="Helical" evidence="8">
    <location>
        <begin position="387"/>
        <end position="407"/>
    </location>
</feature>
<dbReference type="GO" id="GO:0005886">
    <property type="term" value="C:plasma membrane"/>
    <property type="evidence" value="ECO:0007669"/>
    <property type="project" value="UniProtKB-SubCell"/>
</dbReference>
<dbReference type="RefSeq" id="WP_143018129.1">
    <property type="nucleotide sequence ID" value="NZ_FMZX01000006.1"/>
</dbReference>
<feature type="transmembrane region" description="Helical" evidence="8">
    <location>
        <begin position="311"/>
        <end position="340"/>
    </location>
</feature>
<keyword evidence="4" id="KW-0997">Cell inner membrane</keyword>
<dbReference type="Pfam" id="PF04403">
    <property type="entry name" value="PqiA"/>
    <property type="match status" value="2"/>
</dbReference>
<keyword evidence="3" id="KW-1003">Cell membrane</keyword>
<comment type="similarity">
    <text evidence="2">Belongs to the PqiA family.</text>
</comment>
<evidence type="ECO:0000256" key="4">
    <source>
        <dbReference type="ARBA" id="ARBA00022519"/>
    </source>
</evidence>
<evidence type="ECO:0000256" key="8">
    <source>
        <dbReference type="SAM" id="Phobius"/>
    </source>
</evidence>
<reference evidence="9 10" key="1">
    <citation type="submission" date="2016-10" db="EMBL/GenBank/DDBJ databases">
        <authorList>
            <person name="de Groot N.N."/>
        </authorList>
    </citation>
    <scope>NUCLEOTIDE SEQUENCE [LARGE SCALE GENOMIC DNA]</scope>
    <source>
        <strain evidence="9 10">CPCC 100156</strain>
    </source>
</reference>
<dbReference type="InterPro" id="IPR051800">
    <property type="entry name" value="PqiA-PqiB_transport"/>
</dbReference>
<dbReference type="PANTHER" id="PTHR30462:SF1">
    <property type="entry name" value="INTERMEMBRANE TRANSPORT PROTEIN YEBS"/>
    <property type="match status" value="1"/>
</dbReference>
<evidence type="ECO:0000256" key="6">
    <source>
        <dbReference type="ARBA" id="ARBA00022989"/>
    </source>
</evidence>
<evidence type="ECO:0000313" key="10">
    <source>
        <dbReference type="Proteomes" id="UP000198925"/>
    </source>
</evidence>
<keyword evidence="6 8" id="KW-1133">Transmembrane helix</keyword>
<dbReference type="AlphaFoldDB" id="A0A1G6TQE0"/>
<dbReference type="NCBIfam" id="TIGR00155">
    <property type="entry name" value="pqiA_fam"/>
    <property type="match status" value="1"/>
</dbReference>
<feature type="transmembrane region" description="Helical" evidence="8">
    <location>
        <begin position="267"/>
        <end position="291"/>
    </location>
</feature>
<feature type="transmembrane region" description="Helical" evidence="8">
    <location>
        <begin position="61"/>
        <end position="85"/>
    </location>
</feature>
<evidence type="ECO:0000256" key="2">
    <source>
        <dbReference type="ARBA" id="ARBA00007555"/>
    </source>
</evidence>
<feature type="transmembrane region" description="Helical" evidence="8">
    <location>
        <begin position="105"/>
        <end position="132"/>
    </location>
</feature>
<feature type="transmembrane region" description="Helical" evidence="8">
    <location>
        <begin position="361"/>
        <end position="381"/>
    </location>
</feature>
<protein>
    <submittedName>
        <fullName evidence="9">Paraquat-inducible protein A</fullName>
    </submittedName>
</protein>
<keyword evidence="5 8" id="KW-0812">Transmembrane</keyword>
<gene>
    <name evidence="9" type="ORF">SAMN04487779_1006157</name>
</gene>
<keyword evidence="10" id="KW-1185">Reference proteome</keyword>
<name>A0A1G6TQE0_9PROT</name>